<feature type="transmembrane region" description="Helical" evidence="1">
    <location>
        <begin position="38"/>
        <end position="54"/>
    </location>
</feature>
<dbReference type="EMBL" id="MFAA01000024">
    <property type="protein sequence ID" value="OGD68740.1"/>
    <property type="molecule type" value="Genomic_DNA"/>
</dbReference>
<evidence type="ECO:0000313" key="2">
    <source>
        <dbReference type="EMBL" id="OGD68740.1"/>
    </source>
</evidence>
<gene>
    <name evidence="2" type="ORF">A3E89_01395</name>
</gene>
<feature type="transmembrane region" description="Helical" evidence="1">
    <location>
        <begin position="12"/>
        <end position="32"/>
    </location>
</feature>
<comment type="caution">
    <text evidence="2">The sequence shown here is derived from an EMBL/GenBank/DDBJ whole genome shotgun (WGS) entry which is preliminary data.</text>
</comment>
<dbReference type="Proteomes" id="UP000185891">
    <property type="component" value="Unassembled WGS sequence"/>
</dbReference>
<sequence>MSNNKCRIFASKLLFCPGFLWGMFLGGIILIIDREYAFIGWQMILLFHFINMWVRDLKRKGIYEECTGRKILRNIVEKK</sequence>
<reference evidence="2 3" key="1">
    <citation type="journal article" date="2016" name="Nat. Commun.">
        <title>Thousands of microbial genomes shed light on interconnected biogeochemical processes in an aquifer system.</title>
        <authorList>
            <person name="Anantharaman K."/>
            <person name="Brown C.T."/>
            <person name="Hug L.A."/>
            <person name="Sharon I."/>
            <person name="Castelle C.J."/>
            <person name="Probst A.J."/>
            <person name="Thomas B.C."/>
            <person name="Singh A."/>
            <person name="Wilkins M.J."/>
            <person name="Karaoz U."/>
            <person name="Brodie E.L."/>
            <person name="Williams K.H."/>
            <person name="Hubbard S.S."/>
            <person name="Banfield J.F."/>
        </authorList>
    </citation>
    <scope>NUCLEOTIDE SEQUENCE [LARGE SCALE GENOMIC DNA]</scope>
</reference>
<evidence type="ECO:0000256" key="1">
    <source>
        <dbReference type="SAM" id="Phobius"/>
    </source>
</evidence>
<dbReference type="AlphaFoldDB" id="A0A1F5EN55"/>
<keyword evidence="1" id="KW-0472">Membrane</keyword>
<organism evidence="2 3">
    <name type="scientific">Candidatus Campbellbacteria bacterium RIFCSPHIGHO2_12_FULL_35_10</name>
    <dbReference type="NCBI Taxonomy" id="1797578"/>
    <lineage>
        <taxon>Bacteria</taxon>
        <taxon>Candidatus Campbelliibacteriota</taxon>
    </lineage>
</organism>
<name>A0A1F5EN55_9BACT</name>
<protein>
    <submittedName>
        <fullName evidence="2">Uncharacterized protein</fullName>
    </submittedName>
</protein>
<keyword evidence="1" id="KW-1133">Transmembrane helix</keyword>
<proteinExistence type="predicted"/>
<evidence type="ECO:0000313" key="3">
    <source>
        <dbReference type="Proteomes" id="UP000185891"/>
    </source>
</evidence>
<accession>A0A1F5EN55</accession>
<keyword evidence="1" id="KW-0812">Transmembrane</keyword>